<evidence type="ECO:0000256" key="1">
    <source>
        <dbReference type="SAM" id="MobiDB-lite"/>
    </source>
</evidence>
<evidence type="ECO:0000313" key="3">
    <source>
        <dbReference type="Proteomes" id="UP000316770"/>
    </source>
</evidence>
<feature type="region of interest" description="Disordered" evidence="1">
    <location>
        <begin position="1"/>
        <end position="20"/>
    </location>
</feature>
<proteinExistence type="predicted"/>
<protein>
    <recommendedName>
        <fullName evidence="4">Homeodomain phBC6A51-type domain-containing protein</fullName>
    </recommendedName>
</protein>
<gene>
    <name evidence="2" type="ORF">Mal33_32130</name>
</gene>
<evidence type="ECO:0000313" key="2">
    <source>
        <dbReference type="EMBL" id="QDV57209.1"/>
    </source>
</evidence>
<dbReference type="Proteomes" id="UP000316770">
    <property type="component" value="Chromosome"/>
</dbReference>
<dbReference type="AlphaFoldDB" id="A0A518IVV6"/>
<accession>A0A518IVV6</accession>
<dbReference type="EMBL" id="CP036318">
    <property type="protein sequence ID" value="QDV57209.1"/>
    <property type="molecule type" value="Genomic_DNA"/>
</dbReference>
<evidence type="ECO:0008006" key="4">
    <source>
        <dbReference type="Google" id="ProtNLM"/>
    </source>
</evidence>
<reference evidence="2 3" key="1">
    <citation type="submission" date="2019-02" db="EMBL/GenBank/DDBJ databases">
        <title>Deep-cultivation of Planctomycetes and their phenomic and genomic characterization uncovers novel biology.</title>
        <authorList>
            <person name="Wiegand S."/>
            <person name="Jogler M."/>
            <person name="Boedeker C."/>
            <person name="Pinto D."/>
            <person name="Vollmers J."/>
            <person name="Rivas-Marin E."/>
            <person name="Kohn T."/>
            <person name="Peeters S.H."/>
            <person name="Heuer A."/>
            <person name="Rast P."/>
            <person name="Oberbeckmann S."/>
            <person name="Bunk B."/>
            <person name="Jeske O."/>
            <person name="Meyerdierks A."/>
            <person name="Storesund J.E."/>
            <person name="Kallscheuer N."/>
            <person name="Luecker S."/>
            <person name="Lage O.M."/>
            <person name="Pohl T."/>
            <person name="Merkel B.J."/>
            <person name="Hornburger P."/>
            <person name="Mueller R.-W."/>
            <person name="Bruemmer F."/>
            <person name="Labrenz M."/>
            <person name="Spormann A.M."/>
            <person name="Op den Camp H."/>
            <person name="Overmann J."/>
            <person name="Amann R."/>
            <person name="Jetten M.S.M."/>
            <person name="Mascher T."/>
            <person name="Medema M.H."/>
            <person name="Devos D.P."/>
            <person name="Kaster A.-K."/>
            <person name="Ovreas L."/>
            <person name="Rohde M."/>
            <person name="Galperin M.Y."/>
            <person name="Jogler C."/>
        </authorList>
    </citation>
    <scope>NUCLEOTIDE SEQUENCE [LARGE SCALE GENOMIC DNA]</scope>
    <source>
        <strain evidence="2 3">Mal33</strain>
    </source>
</reference>
<dbReference type="RefSeq" id="WP_145286424.1">
    <property type="nucleotide sequence ID" value="NZ_CP036318.1"/>
</dbReference>
<keyword evidence="3" id="KW-1185">Reference proteome</keyword>
<name>A0A518IVV6_9BACT</name>
<sequence length="165" mass="17741">MNDPSRQELAEVGRPTEEHELKGDDRLFRALVSGCHVENAAVVAGISERTAYRRLADPEFRKQLDEARQSLRESILSKLADAGHDAIGVLMDLAHGSDDDAIRLKAAKALIDALLTTQRQQTAPKREQAGISANVGSLSIVVRKDSDDVGSVAIEGNGMAVGNEN</sequence>
<organism evidence="2 3">
    <name type="scientific">Rosistilla oblonga</name>
    <dbReference type="NCBI Taxonomy" id="2527990"/>
    <lineage>
        <taxon>Bacteria</taxon>
        <taxon>Pseudomonadati</taxon>
        <taxon>Planctomycetota</taxon>
        <taxon>Planctomycetia</taxon>
        <taxon>Pirellulales</taxon>
        <taxon>Pirellulaceae</taxon>
        <taxon>Rosistilla</taxon>
    </lineage>
</organism>